<organism evidence="1 2">
    <name type="scientific">Helianthus annuus</name>
    <name type="common">Common sunflower</name>
    <dbReference type="NCBI Taxonomy" id="4232"/>
    <lineage>
        <taxon>Eukaryota</taxon>
        <taxon>Viridiplantae</taxon>
        <taxon>Streptophyta</taxon>
        <taxon>Embryophyta</taxon>
        <taxon>Tracheophyta</taxon>
        <taxon>Spermatophyta</taxon>
        <taxon>Magnoliopsida</taxon>
        <taxon>eudicotyledons</taxon>
        <taxon>Gunneridae</taxon>
        <taxon>Pentapetalae</taxon>
        <taxon>asterids</taxon>
        <taxon>campanulids</taxon>
        <taxon>Asterales</taxon>
        <taxon>Asteraceae</taxon>
        <taxon>Asteroideae</taxon>
        <taxon>Heliantheae alliance</taxon>
        <taxon>Heliantheae</taxon>
        <taxon>Helianthus</taxon>
    </lineage>
</organism>
<keyword evidence="2" id="KW-1185">Reference proteome</keyword>
<dbReference type="Proteomes" id="UP000215914">
    <property type="component" value="Unassembled WGS sequence"/>
</dbReference>
<dbReference type="AlphaFoldDB" id="A0A9K3E0M3"/>
<name>A0A9K3E0M3_HELAN</name>
<evidence type="ECO:0000313" key="1">
    <source>
        <dbReference type="EMBL" id="KAF5763748.1"/>
    </source>
</evidence>
<proteinExistence type="predicted"/>
<accession>A0A9K3E0M3</accession>
<gene>
    <name evidence="1" type="ORF">HanXRQr2_Chr15g0683971</name>
</gene>
<reference evidence="1" key="1">
    <citation type="journal article" date="2017" name="Nature">
        <title>The sunflower genome provides insights into oil metabolism, flowering and Asterid evolution.</title>
        <authorList>
            <person name="Badouin H."/>
            <person name="Gouzy J."/>
            <person name="Grassa C.J."/>
            <person name="Murat F."/>
            <person name="Staton S.E."/>
            <person name="Cottret L."/>
            <person name="Lelandais-Briere C."/>
            <person name="Owens G.L."/>
            <person name="Carrere S."/>
            <person name="Mayjonade B."/>
            <person name="Legrand L."/>
            <person name="Gill N."/>
            <person name="Kane N.C."/>
            <person name="Bowers J.E."/>
            <person name="Hubner S."/>
            <person name="Bellec A."/>
            <person name="Berard A."/>
            <person name="Berges H."/>
            <person name="Blanchet N."/>
            <person name="Boniface M.C."/>
            <person name="Brunel D."/>
            <person name="Catrice O."/>
            <person name="Chaidir N."/>
            <person name="Claudel C."/>
            <person name="Donnadieu C."/>
            <person name="Faraut T."/>
            <person name="Fievet G."/>
            <person name="Helmstetter N."/>
            <person name="King M."/>
            <person name="Knapp S.J."/>
            <person name="Lai Z."/>
            <person name="Le Paslier M.C."/>
            <person name="Lippi Y."/>
            <person name="Lorenzon L."/>
            <person name="Mandel J.R."/>
            <person name="Marage G."/>
            <person name="Marchand G."/>
            <person name="Marquand E."/>
            <person name="Bret-Mestries E."/>
            <person name="Morien E."/>
            <person name="Nambeesan S."/>
            <person name="Nguyen T."/>
            <person name="Pegot-Espagnet P."/>
            <person name="Pouilly N."/>
            <person name="Raftis F."/>
            <person name="Sallet E."/>
            <person name="Schiex T."/>
            <person name="Thomas J."/>
            <person name="Vandecasteele C."/>
            <person name="Vares D."/>
            <person name="Vear F."/>
            <person name="Vautrin S."/>
            <person name="Crespi M."/>
            <person name="Mangin B."/>
            <person name="Burke J.M."/>
            <person name="Salse J."/>
            <person name="Munos S."/>
            <person name="Vincourt P."/>
            <person name="Rieseberg L.H."/>
            <person name="Langlade N.B."/>
        </authorList>
    </citation>
    <scope>NUCLEOTIDE SEQUENCE</scope>
    <source>
        <tissue evidence="1">Leaves</tissue>
    </source>
</reference>
<dbReference type="Gramene" id="mRNA:HanXRQr2_Chr15g0683971">
    <property type="protein sequence ID" value="CDS:HanXRQr2_Chr15g0683971.1"/>
    <property type="gene ID" value="HanXRQr2_Chr15g0683971"/>
</dbReference>
<sequence>MNIALWYDKVVGWQLFMQPLLQLWCYHLYSQYEPCILKLQMFCNFTINDLR</sequence>
<reference evidence="1" key="2">
    <citation type="submission" date="2020-06" db="EMBL/GenBank/DDBJ databases">
        <title>Helianthus annuus Genome sequencing and assembly Release 2.</title>
        <authorList>
            <person name="Gouzy J."/>
            <person name="Langlade N."/>
            <person name="Munos S."/>
        </authorList>
    </citation>
    <scope>NUCLEOTIDE SEQUENCE</scope>
    <source>
        <tissue evidence="1">Leaves</tissue>
    </source>
</reference>
<evidence type="ECO:0000313" key="2">
    <source>
        <dbReference type="Proteomes" id="UP000215914"/>
    </source>
</evidence>
<dbReference type="EMBL" id="MNCJ02000330">
    <property type="protein sequence ID" value="KAF5763748.1"/>
    <property type="molecule type" value="Genomic_DNA"/>
</dbReference>
<comment type="caution">
    <text evidence="1">The sequence shown here is derived from an EMBL/GenBank/DDBJ whole genome shotgun (WGS) entry which is preliminary data.</text>
</comment>
<protein>
    <submittedName>
        <fullName evidence="1">Uncharacterized protein</fullName>
    </submittedName>
</protein>